<accession>A0A0F9NZ73</accession>
<evidence type="ECO:0000256" key="2">
    <source>
        <dbReference type="ARBA" id="ARBA00022679"/>
    </source>
</evidence>
<name>A0A0F9NZ73_9ZZZZ</name>
<keyword evidence="2" id="KW-0808">Transferase</keyword>
<dbReference type="InterPro" id="IPR002295">
    <property type="entry name" value="N4/N6-MTase_EcoPI_Mod-like"/>
</dbReference>
<evidence type="ECO:0000313" key="5">
    <source>
        <dbReference type="EMBL" id="KKM94145.1"/>
    </source>
</evidence>
<reference evidence="5" key="1">
    <citation type="journal article" date="2015" name="Nature">
        <title>Complex archaea that bridge the gap between prokaryotes and eukaryotes.</title>
        <authorList>
            <person name="Spang A."/>
            <person name="Saw J.H."/>
            <person name="Jorgensen S.L."/>
            <person name="Zaremba-Niedzwiedzka K."/>
            <person name="Martijn J."/>
            <person name="Lind A.E."/>
            <person name="van Eijk R."/>
            <person name="Schleper C."/>
            <person name="Guy L."/>
            <person name="Ettema T.J."/>
        </authorList>
    </citation>
    <scope>NUCLEOTIDE SEQUENCE</scope>
</reference>
<keyword evidence="3" id="KW-0949">S-adenosyl-L-methionine</keyword>
<evidence type="ECO:0000256" key="3">
    <source>
        <dbReference type="ARBA" id="ARBA00022691"/>
    </source>
</evidence>
<dbReference type="PRINTS" id="PR00506">
    <property type="entry name" value="D21N6MTFRASE"/>
</dbReference>
<comment type="caution">
    <text evidence="5">The sequence shown here is derived from an EMBL/GenBank/DDBJ whole genome shotgun (WGS) entry which is preliminary data.</text>
</comment>
<dbReference type="GO" id="GO:0032259">
    <property type="term" value="P:methylation"/>
    <property type="evidence" value="ECO:0007669"/>
    <property type="project" value="UniProtKB-KW"/>
</dbReference>
<dbReference type="SUPFAM" id="SSF53335">
    <property type="entry name" value="S-adenosyl-L-methionine-dependent methyltransferases"/>
    <property type="match status" value="2"/>
</dbReference>
<dbReference type="InterPro" id="IPR029063">
    <property type="entry name" value="SAM-dependent_MTases_sf"/>
</dbReference>
<dbReference type="GO" id="GO:0008170">
    <property type="term" value="F:N-methyltransferase activity"/>
    <property type="evidence" value="ECO:0007669"/>
    <property type="project" value="InterPro"/>
</dbReference>
<dbReference type="InterPro" id="IPR002941">
    <property type="entry name" value="DNA_methylase_N4/N6"/>
</dbReference>
<evidence type="ECO:0000259" key="4">
    <source>
        <dbReference type="Pfam" id="PF01555"/>
    </source>
</evidence>
<dbReference type="Pfam" id="PF01555">
    <property type="entry name" value="N6_N4_Mtase"/>
    <property type="match status" value="1"/>
</dbReference>
<dbReference type="AlphaFoldDB" id="A0A0F9NZ73"/>
<sequence>MKPVGHPYVLNTGTYMKRYVPVTEFGADYLKDEHGWILFPTYDVQRRRDLFPQEVFAHPAKANIFLMEEIIEYTTQPGDTILDPFGGTGTTMIAALSGRNVTTIEIEQGYLELQQRIHSEWLDTPDLAEGLGNIRQLQGDCRLVLPVPCDHIVFSPPYGNALGKSTGLDKDVAKGQEAFTEWGKYSQASNNLGNLNPFLFAQAMKKVYAGLAASVPPGGSMVVITKDIMRNQKRVHLSQDCIKTCSDVGFTLTEWHKWKTSGSAQAKIMRSKGAEVVWDEDILVFRRN</sequence>
<proteinExistence type="predicted"/>
<feature type="domain" description="DNA methylase N-4/N-6" evidence="4">
    <location>
        <begin position="46"/>
        <end position="113"/>
    </location>
</feature>
<dbReference type="GO" id="GO:0003677">
    <property type="term" value="F:DNA binding"/>
    <property type="evidence" value="ECO:0007669"/>
    <property type="project" value="InterPro"/>
</dbReference>
<gene>
    <name evidence="5" type="ORF">LCGC14_1201240</name>
</gene>
<dbReference type="Gene3D" id="3.40.50.150">
    <property type="entry name" value="Vaccinia Virus protein VP39"/>
    <property type="match status" value="2"/>
</dbReference>
<dbReference type="CDD" id="cd02440">
    <property type="entry name" value="AdoMet_MTases"/>
    <property type="match status" value="1"/>
</dbReference>
<organism evidence="5">
    <name type="scientific">marine sediment metagenome</name>
    <dbReference type="NCBI Taxonomy" id="412755"/>
    <lineage>
        <taxon>unclassified sequences</taxon>
        <taxon>metagenomes</taxon>
        <taxon>ecological metagenomes</taxon>
    </lineage>
</organism>
<protein>
    <recommendedName>
        <fullName evidence="4">DNA methylase N-4/N-6 domain-containing protein</fullName>
    </recommendedName>
</protein>
<keyword evidence="1" id="KW-0489">Methyltransferase</keyword>
<dbReference type="EMBL" id="LAZR01006174">
    <property type="protein sequence ID" value="KKM94145.1"/>
    <property type="molecule type" value="Genomic_DNA"/>
</dbReference>
<evidence type="ECO:0000256" key="1">
    <source>
        <dbReference type="ARBA" id="ARBA00022603"/>
    </source>
</evidence>